<evidence type="ECO:0000313" key="2">
    <source>
        <dbReference type="Proteomes" id="UP000294847"/>
    </source>
</evidence>
<accession>A0A4P7N982</accession>
<reference evidence="1 2" key="1">
    <citation type="journal article" date="2019" name="Mol. Biol. Evol.">
        <title>Blast fungal genomes show frequent chromosomal changes, gene gains and losses, and effector gene turnover.</title>
        <authorList>
            <person name="Gomez Luciano L.B."/>
            <person name="Jason Tsai I."/>
            <person name="Chuma I."/>
            <person name="Tosa Y."/>
            <person name="Chen Y.H."/>
            <person name="Li J.Y."/>
            <person name="Li M.Y."/>
            <person name="Jade Lu M.Y."/>
            <person name="Nakayashiki H."/>
            <person name="Li W.H."/>
        </authorList>
    </citation>
    <scope>NUCLEOTIDE SEQUENCE [LARGE SCALE GENOMIC DNA]</scope>
    <source>
        <strain evidence="1">MZ5-1-6</strain>
    </source>
</reference>
<proteinExistence type="predicted"/>
<protein>
    <submittedName>
        <fullName evidence="1">Uncharacterized protein</fullName>
    </submittedName>
</protein>
<evidence type="ECO:0000313" key="1">
    <source>
        <dbReference type="EMBL" id="QBZ56690.1"/>
    </source>
</evidence>
<organism evidence="1 2">
    <name type="scientific">Pyricularia oryzae</name>
    <name type="common">Rice blast fungus</name>
    <name type="synonym">Magnaporthe oryzae</name>
    <dbReference type="NCBI Taxonomy" id="318829"/>
    <lineage>
        <taxon>Eukaryota</taxon>
        <taxon>Fungi</taxon>
        <taxon>Dikarya</taxon>
        <taxon>Ascomycota</taxon>
        <taxon>Pezizomycotina</taxon>
        <taxon>Sordariomycetes</taxon>
        <taxon>Sordariomycetidae</taxon>
        <taxon>Magnaporthales</taxon>
        <taxon>Pyriculariaceae</taxon>
        <taxon>Pyricularia</taxon>
    </lineage>
</organism>
<dbReference type="AlphaFoldDB" id="A0A4P7N982"/>
<gene>
    <name evidence="1" type="ORF">PoMZ_01603</name>
</gene>
<name>A0A4P7N982_PYROR</name>
<sequence>MISAVYRLLTARNGQPFKWADGLNGCLASDGKVEIKRV</sequence>
<dbReference type="EMBL" id="CP034205">
    <property type="protein sequence ID" value="QBZ56690.1"/>
    <property type="molecule type" value="Genomic_DNA"/>
</dbReference>
<dbReference type="Proteomes" id="UP000294847">
    <property type="component" value="Chromosome 2"/>
</dbReference>